<keyword evidence="1" id="KW-0812">Transmembrane</keyword>
<organism evidence="2 3">
    <name type="scientific">Roseivivax sediminis</name>
    <dbReference type="NCBI Taxonomy" id="936889"/>
    <lineage>
        <taxon>Bacteria</taxon>
        <taxon>Pseudomonadati</taxon>
        <taxon>Pseudomonadota</taxon>
        <taxon>Alphaproteobacteria</taxon>
        <taxon>Rhodobacterales</taxon>
        <taxon>Roseobacteraceae</taxon>
        <taxon>Roseivivax</taxon>
    </lineage>
</organism>
<feature type="transmembrane region" description="Helical" evidence="1">
    <location>
        <begin position="6"/>
        <end position="23"/>
    </location>
</feature>
<name>A0A1I2BDI2_9RHOB</name>
<keyword evidence="1" id="KW-1133">Transmembrane helix</keyword>
<gene>
    <name evidence="2" type="ORF">SAMN04515678_1112</name>
</gene>
<evidence type="ECO:0000313" key="2">
    <source>
        <dbReference type="EMBL" id="SFE54156.1"/>
    </source>
</evidence>
<accession>A0A1I2BDI2</accession>
<protein>
    <submittedName>
        <fullName evidence="2">Uncharacterized protein</fullName>
    </submittedName>
</protein>
<keyword evidence="1" id="KW-0472">Membrane</keyword>
<proteinExistence type="predicted"/>
<evidence type="ECO:0000313" key="3">
    <source>
        <dbReference type="Proteomes" id="UP000325289"/>
    </source>
</evidence>
<keyword evidence="3" id="KW-1185">Reference proteome</keyword>
<dbReference type="AlphaFoldDB" id="A0A1I2BDI2"/>
<dbReference type="Proteomes" id="UP000325289">
    <property type="component" value="Unassembled WGS sequence"/>
</dbReference>
<evidence type="ECO:0000256" key="1">
    <source>
        <dbReference type="SAM" id="Phobius"/>
    </source>
</evidence>
<sequence length="30" mass="3268">MFVEIITVAIIGFALVSGGAIVWDHARKPR</sequence>
<reference evidence="2 3" key="1">
    <citation type="submission" date="2016-10" db="EMBL/GenBank/DDBJ databases">
        <authorList>
            <person name="Varghese N."/>
            <person name="Submissions S."/>
        </authorList>
    </citation>
    <scope>NUCLEOTIDE SEQUENCE [LARGE SCALE GENOMIC DNA]</scope>
    <source>
        <strain evidence="3">YIM D21,KCTC 23444,ACCC 10710</strain>
    </source>
</reference>
<dbReference type="EMBL" id="FOMS01000011">
    <property type="protein sequence ID" value="SFE54156.1"/>
    <property type="molecule type" value="Genomic_DNA"/>
</dbReference>